<feature type="domain" description="Condensation" evidence="5">
    <location>
        <begin position="13"/>
        <end position="272"/>
    </location>
</feature>
<dbReference type="InterPro" id="IPR023213">
    <property type="entry name" value="CAT-like_dom_sf"/>
</dbReference>
<dbReference type="GO" id="GO:0043041">
    <property type="term" value="P:amino acid activation for nonribosomal peptide biosynthetic process"/>
    <property type="evidence" value="ECO:0007669"/>
    <property type="project" value="TreeGrafter"/>
</dbReference>
<dbReference type="GO" id="GO:0031177">
    <property type="term" value="F:phosphopantetheine binding"/>
    <property type="evidence" value="ECO:0007669"/>
    <property type="project" value="TreeGrafter"/>
</dbReference>
<keyword evidence="3" id="KW-0511">Multifunctional enzyme</keyword>
<evidence type="ECO:0000256" key="3">
    <source>
        <dbReference type="ARBA" id="ARBA00023268"/>
    </source>
</evidence>
<organism evidence="6 7">
    <name type="scientific">Tilletia horrida</name>
    <dbReference type="NCBI Taxonomy" id="155126"/>
    <lineage>
        <taxon>Eukaryota</taxon>
        <taxon>Fungi</taxon>
        <taxon>Dikarya</taxon>
        <taxon>Basidiomycota</taxon>
        <taxon>Ustilaginomycotina</taxon>
        <taxon>Exobasidiomycetes</taxon>
        <taxon>Tilletiales</taxon>
        <taxon>Tilletiaceae</taxon>
        <taxon>Tilletia</taxon>
    </lineage>
</organism>
<proteinExistence type="predicted"/>
<dbReference type="InterPro" id="IPR010071">
    <property type="entry name" value="AA_adenyl_dom"/>
</dbReference>
<dbReference type="InterPro" id="IPR045851">
    <property type="entry name" value="AMP-bd_C_sf"/>
</dbReference>
<dbReference type="EMBL" id="JAPDMQ010001292">
    <property type="protein sequence ID" value="KAK0518433.1"/>
    <property type="molecule type" value="Genomic_DNA"/>
</dbReference>
<keyword evidence="2" id="KW-0597">Phosphoprotein</keyword>
<dbReference type="GO" id="GO:0005737">
    <property type="term" value="C:cytoplasm"/>
    <property type="evidence" value="ECO:0007669"/>
    <property type="project" value="TreeGrafter"/>
</dbReference>
<dbReference type="CDD" id="cd05930">
    <property type="entry name" value="A_NRPS"/>
    <property type="match status" value="1"/>
</dbReference>
<feature type="non-terminal residue" evidence="6">
    <location>
        <position position="854"/>
    </location>
</feature>
<gene>
    <name evidence="6" type="ORF">OC842_007796</name>
</gene>
<dbReference type="PANTHER" id="PTHR45527">
    <property type="entry name" value="NONRIBOSOMAL PEPTIDE SYNTHETASE"/>
    <property type="match status" value="1"/>
</dbReference>
<comment type="caution">
    <text evidence="6">The sequence shown here is derived from an EMBL/GenBank/DDBJ whole genome shotgun (WGS) entry which is preliminary data.</text>
</comment>
<dbReference type="GO" id="GO:0003824">
    <property type="term" value="F:catalytic activity"/>
    <property type="evidence" value="ECO:0007669"/>
    <property type="project" value="InterPro"/>
</dbReference>
<dbReference type="NCBIfam" id="TIGR01733">
    <property type="entry name" value="AA-adenyl-dom"/>
    <property type="match status" value="1"/>
</dbReference>
<feature type="domain" description="AMP-dependent synthetase/ligase" evidence="4">
    <location>
        <begin position="390"/>
        <end position="731"/>
    </location>
</feature>
<evidence type="ECO:0008006" key="8">
    <source>
        <dbReference type="Google" id="ProtNLM"/>
    </source>
</evidence>
<dbReference type="Gene3D" id="2.30.38.10">
    <property type="entry name" value="Luciferase, Domain 3"/>
    <property type="match status" value="1"/>
</dbReference>
<dbReference type="FunFam" id="3.40.50.980:FF:000001">
    <property type="entry name" value="Non-ribosomal peptide synthetase"/>
    <property type="match status" value="1"/>
</dbReference>
<dbReference type="SUPFAM" id="SSF52777">
    <property type="entry name" value="CoA-dependent acyltransferases"/>
    <property type="match status" value="2"/>
</dbReference>
<evidence type="ECO:0000259" key="5">
    <source>
        <dbReference type="Pfam" id="PF00668"/>
    </source>
</evidence>
<dbReference type="Gene3D" id="3.30.300.30">
    <property type="match status" value="1"/>
</dbReference>
<dbReference type="InterPro" id="IPR001242">
    <property type="entry name" value="Condensation_dom"/>
</dbReference>
<dbReference type="Gene3D" id="3.30.559.30">
    <property type="entry name" value="Nonribosomal peptide synthetase, condensation domain"/>
    <property type="match status" value="1"/>
</dbReference>
<dbReference type="InterPro" id="IPR000873">
    <property type="entry name" value="AMP-dep_synth/lig_dom"/>
</dbReference>
<evidence type="ECO:0000313" key="6">
    <source>
        <dbReference type="EMBL" id="KAK0518433.1"/>
    </source>
</evidence>
<keyword evidence="7" id="KW-1185">Reference proteome</keyword>
<dbReference type="SUPFAM" id="SSF56801">
    <property type="entry name" value="Acetyl-CoA synthetase-like"/>
    <property type="match status" value="1"/>
</dbReference>
<name>A0AAN6G367_9BASI</name>
<dbReference type="Pfam" id="PF00668">
    <property type="entry name" value="Condensation"/>
    <property type="match status" value="1"/>
</dbReference>
<dbReference type="PROSITE" id="PS00455">
    <property type="entry name" value="AMP_BINDING"/>
    <property type="match status" value="1"/>
</dbReference>
<dbReference type="Gene3D" id="3.40.50.980">
    <property type="match status" value="2"/>
</dbReference>
<dbReference type="InterPro" id="IPR020845">
    <property type="entry name" value="AMP-binding_CS"/>
</dbReference>
<evidence type="ECO:0000259" key="4">
    <source>
        <dbReference type="Pfam" id="PF00501"/>
    </source>
</evidence>
<dbReference type="Pfam" id="PF00501">
    <property type="entry name" value="AMP-binding"/>
    <property type="match status" value="1"/>
</dbReference>
<dbReference type="Proteomes" id="UP001176521">
    <property type="component" value="Unassembled WGS sequence"/>
</dbReference>
<keyword evidence="1" id="KW-0596">Phosphopantetheine</keyword>
<dbReference type="Gene3D" id="3.30.559.10">
    <property type="entry name" value="Chloramphenicol acetyltransferase-like domain"/>
    <property type="match status" value="1"/>
</dbReference>
<protein>
    <recommendedName>
        <fullName evidence="8">AMP-dependent synthetase/ligase domain-containing protein</fullName>
    </recommendedName>
</protein>
<dbReference type="PANTHER" id="PTHR45527:SF1">
    <property type="entry name" value="FATTY ACID SYNTHASE"/>
    <property type="match status" value="1"/>
</dbReference>
<dbReference type="GO" id="GO:0044550">
    <property type="term" value="P:secondary metabolite biosynthetic process"/>
    <property type="evidence" value="ECO:0007669"/>
    <property type="project" value="TreeGrafter"/>
</dbReference>
<sequence length="854" mass="92039">MADLVPEVVQVESEDDLDAQADAIAQSNEWGHPQTCPLHIAILKSPSGAIRMVWTAHHALNDAWSMQMVDARLREVYTSIAHGQSVSPTAHNVGFGQVAKYLESRNHDEDRAFWRNYMNGAERLQMLAGARASSKSEVRNQIETSHTGTAKLGQLAKKLNMPPSTIFLYSLAAALQLVTDQDDISFGLLLTGRTLPVPKVENIIGPCINTTLCRVMLKEDQSTRKALEELQAHLDEINERGYLGLVDIANAAQVDASAIANALAEYRNLPSSSDTKTTGTNHAFDGADVVGDDRVSAPIFISGGPDEAGLLRVNITADPSFISEVDAKWLAIHISNIASWIFSTEAEEKLSALNAIDSAEHDLIMDWALAPSQKSKAQETGTELLHEFIELQASRTPKKIAVQYDADDFMTYDDLVRTADAVAVLLQSHGIGPGSIVPICMEKCSALIAYIVAVLKAGAAFVPLDPANPWARRLWISKQVDASIVISSGRAAADPWADEGFTVLQPDTKAPAGDAARKPVRKSNPTDLAYIIFTSGSTGTPKGVMIRHDQVSAYIGAKESMSMEPPTSRRLHLSSTAFDASIGDTFGSLANGATSYLVNVSKMLIDFSGAADEGMVNRVFITPSVAKLLTGTQQPSWLRHLMLGGEGYGAGLRDALLKNFIVENVYGPTETVVTATSHFFSQGQSDSYIPLGRTIGSCTMYILKPGTEQLQPIGAIGELCIGGSQVGEGYLKEEEKTSAKFVADPFRPGGRMFRTGDLGRLHGDGKFECVGRMDGQIKIRGLRIETGEIEASIASNASVDQASVLKMKLADEVDRLVGFVVLRDGGATEELVPEPLDTELANQLWATMESKLPS</sequence>
<accession>A0AAN6G367</accession>
<evidence type="ECO:0000256" key="1">
    <source>
        <dbReference type="ARBA" id="ARBA00022450"/>
    </source>
</evidence>
<evidence type="ECO:0000313" key="7">
    <source>
        <dbReference type="Proteomes" id="UP001176521"/>
    </source>
</evidence>
<reference evidence="6" key="1">
    <citation type="journal article" date="2023" name="PhytoFront">
        <title>Draft Genome Resources of Seven Strains of Tilletia horrida, Causal Agent of Kernel Smut of Rice.</title>
        <authorList>
            <person name="Khanal S."/>
            <person name="Antony Babu S."/>
            <person name="Zhou X.G."/>
        </authorList>
    </citation>
    <scope>NUCLEOTIDE SEQUENCE</scope>
    <source>
        <strain evidence="6">TX3</strain>
    </source>
</reference>
<evidence type="ECO:0000256" key="2">
    <source>
        <dbReference type="ARBA" id="ARBA00022553"/>
    </source>
</evidence>
<dbReference type="AlphaFoldDB" id="A0AAN6G367"/>